<protein>
    <submittedName>
        <fullName evidence="2">Uncharacterized LOC102199459</fullName>
    </submittedName>
    <submittedName>
        <fullName evidence="4">Uncharacterized protein LOC102199459</fullName>
    </submittedName>
</protein>
<dbReference type="GeneID" id="102199459"/>
<feature type="signal peptide" evidence="1">
    <location>
        <begin position="1"/>
        <end position="18"/>
    </location>
</feature>
<keyword evidence="1" id="KW-0732">Signal</keyword>
<sequence>MTLRVLLLLSLLTAPCGGCEFDLEGVKNIKGTIDSSSAGFRTVFPKDYYVVHRYTRHMLCDTDPCCVFPAAYVLHDSWQVLLTNLWEEHLNHSLVVELTRTLDKIISKNRNMEMFQEETDLSQFSLVSSSPEELLKLTSELFSRWIQIGCPPSIETCTLPNLPPSVERKDYSPSRARLLTTRAVDNMKSGRIIDTPPLSSGVPPSYSAFVWSSLLLRLYWCLLP</sequence>
<evidence type="ECO:0000313" key="2">
    <source>
        <dbReference type="Ensembl" id="ENSPNYP00000002507.1"/>
    </source>
</evidence>
<dbReference type="RefSeq" id="XP_005732067.1">
    <property type="nucleotide sequence ID" value="XM_005732010.2"/>
</dbReference>
<reference evidence="4" key="2">
    <citation type="submission" date="2025-04" db="UniProtKB">
        <authorList>
            <consortium name="RefSeq"/>
        </authorList>
    </citation>
    <scope>IDENTIFICATION</scope>
</reference>
<accession>A0A3B4EVV5</accession>
<evidence type="ECO:0000313" key="4">
    <source>
        <dbReference type="RefSeq" id="XP_005732067.1"/>
    </source>
</evidence>
<keyword evidence="3" id="KW-1185">Reference proteome</keyword>
<dbReference type="OrthoDB" id="8783239at2759"/>
<dbReference type="AlphaFoldDB" id="A0A3B4EVV5"/>
<name>A0A3B4EVV5_9CICH</name>
<reference evidence="2" key="1">
    <citation type="submission" date="2023-09" db="UniProtKB">
        <authorList>
            <consortium name="Ensembl"/>
        </authorList>
    </citation>
    <scope>IDENTIFICATION</scope>
</reference>
<dbReference type="Proteomes" id="UP000695023">
    <property type="component" value="Unplaced"/>
</dbReference>
<dbReference type="GeneTree" id="ENSGT00980000198647"/>
<feature type="chain" id="PRO_5044589798" evidence="1">
    <location>
        <begin position="19"/>
        <end position="224"/>
    </location>
</feature>
<dbReference type="Ensembl" id="ENSPNYT00000002573.1">
    <property type="protein sequence ID" value="ENSPNYP00000002507.1"/>
    <property type="gene ID" value="ENSPNYG00000001986.1"/>
</dbReference>
<gene>
    <name evidence="4" type="primary">LOC102199459</name>
</gene>
<evidence type="ECO:0000256" key="1">
    <source>
        <dbReference type="SAM" id="SignalP"/>
    </source>
</evidence>
<dbReference type="STRING" id="303518.ENSPNYP00000002507"/>
<evidence type="ECO:0000313" key="3">
    <source>
        <dbReference type="Proteomes" id="UP000695023"/>
    </source>
</evidence>
<organism evidence="2">
    <name type="scientific">Pundamilia nyererei</name>
    <dbReference type="NCBI Taxonomy" id="303518"/>
    <lineage>
        <taxon>Eukaryota</taxon>
        <taxon>Metazoa</taxon>
        <taxon>Chordata</taxon>
        <taxon>Craniata</taxon>
        <taxon>Vertebrata</taxon>
        <taxon>Euteleostomi</taxon>
        <taxon>Actinopterygii</taxon>
        <taxon>Neopterygii</taxon>
        <taxon>Teleostei</taxon>
        <taxon>Neoteleostei</taxon>
        <taxon>Acanthomorphata</taxon>
        <taxon>Ovalentaria</taxon>
        <taxon>Cichlomorphae</taxon>
        <taxon>Cichliformes</taxon>
        <taxon>Cichlidae</taxon>
        <taxon>African cichlids</taxon>
        <taxon>Pseudocrenilabrinae</taxon>
        <taxon>Haplochromini</taxon>
        <taxon>Pundamilia</taxon>
    </lineage>
</organism>
<proteinExistence type="predicted"/>